<feature type="compositionally biased region" description="Polar residues" evidence="1">
    <location>
        <begin position="281"/>
        <end position="290"/>
    </location>
</feature>
<name>A0ABR3Y7K0_9PEZI</name>
<protein>
    <submittedName>
        <fullName evidence="2">Uncharacterized protein</fullName>
    </submittedName>
</protein>
<feature type="region of interest" description="Disordered" evidence="1">
    <location>
        <begin position="277"/>
        <end position="336"/>
    </location>
</feature>
<organism evidence="2 3">
    <name type="scientific">Diaporthe australafricana</name>
    <dbReference type="NCBI Taxonomy" id="127596"/>
    <lineage>
        <taxon>Eukaryota</taxon>
        <taxon>Fungi</taxon>
        <taxon>Dikarya</taxon>
        <taxon>Ascomycota</taxon>
        <taxon>Pezizomycotina</taxon>
        <taxon>Sordariomycetes</taxon>
        <taxon>Sordariomycetidae</taxon>
        <taxon>Diaporthales</taxon>
        <taxon>Diaporthaceae</taxon>
        <taxon>Diaporthe</taxon>
    </lineage>
</organism>
<feature type="compositionally biased region" description="Pro residues" evidence="1">
    <location>
        <begin position="310"/>
        <end position="320"/>
    </location>
</feature>
<evidence type="ECO:0000256" key="1">
    <source>
        <dbReference type="SAM" id="MobiDB-lite"/>
    </source>
</evidence>
<keyword evidence="3" id="KW-1185">Reference proteome</keyword>
<evidence type="ECO:0000313" key="3">
    <source>
        <dbReference type="Proteomes" id="UP001583177"/>
    </source>
</evidence>
<feature type="compositionally biased region" description="Polar residues" evidence="1">
    <location>
        <begin position="300"/>
        <end position="309"/>
    </location>
</feature>
<feature type="compositionally biased region" description="Basic and acidic residues" evidence="1">
    <location>
        <begin position="380"/>
        <end position="394"/>
    </location>
</feature>
<sequence length="623" mass="68452">MGDDSYRVLADRMDSPNRHLPIEHLVDTRLCVSSLTTQQCYQLLRQLDDHQVKNAVFDRALCFPFDQWTDNIRKFYAKQVQNANRAVISFENVSQMADRSLSKWKNHVDFGEADLCAMETLVKCHLAPSIDNLGVYATFSDYTVTKINGLSALLKIGQILVEIPIITSPRGRALFTYDPLSRAVASILSTAINRGEILDLGMESDFMDLAKRSDEVGLFPGLVMALLPGAQVRPYNVPLGEPTSNNMNKRASDGLPGPVAKKSKVAQLRTYRSYLEEGLTPGSSQASSEQPRGVTEGWATESSEPQNPFSRPPSAGPISPPFSKRAPSPPAGLNKAKNHDIEGEQAQGSSQREGEELQGIAREATEHQPKLQDFHQAIRSEQAQHEQVPARDEASVDPEGQQVIASTEEQGAQQPDQIATETVTEEATGIGEGEDLQHFELSPYDEMLRRVENEMFQAHINESPDAQLAAAPAGARLVEETCNKIMQNLSRVAVLCKASGSRNLFLRSLNDTVFALLWLFESCALNVGGTPFTAEVSRTLTRDTLIGSLWGAIRMADQAEWIDLLDVEDSLGNETFAGKLERIIRRMDETDVVGYGSLQFVLSNMRAGIAMLAHGLTAQDAPA</sequence>
<reference evidence="2 3" key="1">
    <citation type="journal article" date="2024" name="IMA Fungus">
        <title>IMA Genome - F19 : A genome assembly and annotation guide to empower mycologists, including annotated draft genome sequences of Ceratocystis pirilliformis, Diaporthe australafricana, Fusarium ophioides, Paecilomyces lecythidis, and Sporothrix stenoceras.</title>
        <authorList>
            <person name="Aylward J."/>
            <person name="Wilson A.M."/>
            <person name="Visagie C.M."/>
            <person name="Spraker J."/>
            <person name="Barnes I."/>
            <person name="Buitendag C."/>
            <person name="Ceriani C."/>
            <person name="Del Mar Angel L."/>
            <person name="du Plessis D."/>
            <person name="Fuchs T."/>
            <person name="Gasser K."/>
            <person name="Kramer D."/>
            <person name="Li W."/>
            <person name="Munsamy K."/>
            <person name="Piso A."/>
            <person name="Price J.L."/>
            <person name="Sonnekus B."/>
            <person name="Thomas C."/>
            <person name="van der Nest A."/>
            <person name="van Dijk A."/>
            <person name="van Heerden A."/>
            <person name="van Vuuren N."/>
            <person name="Yilmaz N."/>
            <person name="Duong T.A."/>
            <person name="van der Merwe N.A."/>
            <person name="Wingfield M.J."/>
            <person name="Wingfield B.D."/>
        </authorList>
    </citation>
    <scope>NUCLEOTIDE SEQUENCE [LARGE SCALE GENOMIC DNA]</scope>
    <source>
        <strain evidence="2 3">CMW 18300</strain>
    </source>
</reference>
<dbReference type="EMBL" id="JAWRVE010000001">
    <property type="protein sequence ID" value="KAL1884009.1"/>
    <property type="molecule type" value="Genomic_DNA"/>
</dbReference>
<gene>
    <name evidence="2" type="ORF">Daus18300_000118</name>
</gene>
<comment type="caution">
    <text evidence="2">The sequence shown here is derived from an EMBL/GenBank/DDBJ whole genome shotgun (WGS) entry which is preliminary data.</text>
</comment>
<feature type="region of interest" description="Disordered" evidence="1">
    <location>
        <begin position="237"/>
        <end position="263"/>
    </location>
</feature>
<accession>A0ABR3Y7K0</accession>
<feature type="region of interest" description="Disordered" evidence="1">
    <location>
        <begin position="380"/>
        <end position="435"/>
    </location>
</feature>
<dbReference type="Proteomes" id="UP001583177">
    <property type="component" value="Unassembled WGS sequence"/>
</dbReference>
<feature type="compositionally biased region" description="Polar residues" evidence="1">
    <location>
        <begin position="403"/>
        <end position="422"/>
    </location>
</feature>
<proteinExistence type="predicted"/>
<evidence type="ECO:0000313" key="2">
    <source>
        <dbReference type="EMBL" id="KAL1884009.1"/>
    </source>
</evidence>